<dbReference type="EMBL" id="VMBG01000001">
    <property type="protein sequence ID" value="TSJ77736.1"/>
    <property type="molecule type" value="Genomic_DNA"/>
</dbReference>
<protein>
    <submittedName>
        <fullName evidence="1">Uncharacterized protein</fullName>
    </submittedName>
</protein>
<proteinExistence type="predicted"/>
<gene>
    <name evidence="1" type="ORF">FPL22_00045</name>
</gene>
<keyword evidence="2" id="KW-1185">Reference proteome</keyword>
<organism evidence="1 2">
    <name type="scientific">Rariglobus hedericola</name>
    <dbReference type="NCBI Taxonomy" id="2597822"/>
    <lineage>
        <taxon>Bacteria</taxon>
        <taxon>Pseudomonadati</taxon>
        <taxon>Verrucomicrobiota</taxon>
        <taxon>Opitutia</taxon>
        <taxon>Opitutales</taxon>
        <taxon>Opitutaceae</taxon>
        <taxon>Rariglobus</taxon>
    </lineage>
</organism>
<evidence type="ECO:0000313" key="1">
    <source>
        <dbReference type="EMBL" id="TSJ77736.1"/>
    </source>
</evidence>
<dbReference type="Proteomes" id="UP000315648">
    <property type="component" value="Unassembled WGS sequence"/>
</dbReference>
<evidence type="ECO:0000313" key="2">
    <source>
        <dbReference type="Proteomes" id="UP000315648"/>
    </source>
</evidence>
<dbReference type="RefSeq" id="WP_144228078.1">
    <property type="nucleotide sequence ID" value="NZ_CBCRVV010000001.1"/>
</dbReference>
<reference evidence="1 2" key="1">
    <citation type="submission" date="2019-07" db="EMBL/GenBank/DDBJ databases">
        <title>Description of 53C-WASEF.</title>
        <authorList>
            <person name="Pitt A."/>
            <person name="Hahn M.W."/>
        </authorList>
    </citation>
    <scope>NUCLEOTIDE SEQUENCE [LARGE SCALE GENOMIC DNA]</scope>
    <source>
        <strain evidence="1 2">53C-WASEF</strain>
    </source>
</reference>
<comment type="caution">
    <text evidence="1">The sequence shown here is derived from an EMBL/GenBank/DDBJ whole genome shotgun (WGS) entry which is preliminary data.</text>
</comment>
<name>A0A556QM72_9BACT</name>
<sequence>MNQESKSVLSNNNLRRMHGWARAIYPDDWQDRCAVVAEYLSQQDEDTFALLIKKNWPDVFAITEKEWPEAFAGWKPTERSSN</sequence>
<dbReference type="OrthoDB" id="196959at2"/>
<accession>A0A556QM72</accession>
<dbReference type="AlphaFoldDB" id="A0A556QM72"/>